<comment type="caution">
    <text evidence="1">The sequence shown here is derived from an EMBL/GenBank/DDBJ whole genome shotgun (WGS) entry which is preliminary data.</text>
</comment>
<evidence type="ECO:0000313" key="2">
    <source>
        <dbReference type="Proteomes" id="UP000529652"/>
    </source>
</evidence>
<accession>A0AB34Z3G7</accession>
<name>A0AB34Z3G7_BORAF</name>
<dbReference type="EMBL" id="JACHGM010000006">
    <property type="protein sequence ID" value="MBB5141626.1"/>
    <property type="molecule type" value="Genomic_DNA"/>
</dbReference>
<reference evidence="1 2" key="1">
    <citation type="submission" date="2020-08" db="EMBL/GenBank/DDBJ databases">
        <title>Genomic Encyclopedia of Type Strains, Phase IV (KMG-IV): sequencing the most valuable type-strain genomes for metagenomic binning, comparative biology and taxonomic classification.</title>
        <authorList>
            <person name="Goeker M."/>
        </authorList>
    </citation>
    <scope>NUCLEOTIDE SEQUENCE [LARGE SCALE GENOMIC DNA]</scope>
    <source>
        <strain evidence="1 2">DSM 10508</strain>
    </source>
</reference>
<evidence type="ECO:0000313" key="1">
    <source>
        <dbReference type="EMBL" id="MBB5141626.1"/>
    </source>
</evidence>
<gene>
    <name evidence="1" type="ORF">HNP63_001047</name>
</gene>
<sequence>MCYKKALDILFTKIFVYEEEDIWINLETKNVINTKIKNLGATPTIWKGVENKIKFNLVDFSLKEIIPYPYFIDDEEYRKLINRVFYTLSNAMYEDIFKKATEEINIETNIKINNVSIDKNILNKIIKSAINFPIKPNQIIMYEKTANKIFQ</sequence>
<dbReference type="Proteomes" id="UP000529652">
    <property type="component" value="Unassembled WGS sequence"/>
</dbReference>
<proteinExistence type="predicted"/>
<organism evidence="1 2">
    <name type="scientific">Borreliella afzelii</name>
    <name type="common">Borrelia afzelii</name>
    <dbReference type="NCBI Taxonomy" id="29518"/>
    <lineage>
        <taxon>Bacteria</taxon>
        <taxon>Pseudomonadati</taxon>
        <taxon>Spirochaetota</taxon>
        <taxon>Spirochaetia</taxon>
        <taxon>Spirochaetales</taxon>
        <taxon>Borreliaceae</taxon>
        <taxon>Borreliella</taxon>
    </lineage>
</organism>
<protein>
    <submittedName>
        <fullName evidence="1">Uncharacterized protein</fullName>
    </submittedName>
</protein>
<dbReference type="RefSeq" id="WP_011703942.1">
    <property type="nucleotide sequence ID" value="NZ_CAXOVT010000003.1"/>
</dbReference>
<dbReference type="AlphaFoldDB" id="A0AB34Z3G7"/>